<name>A0A7C2VA38_9CREN</name>
<dbReference type="EMBL" id="DSGT01000014">
    <property type="protein sequence ID" value="HEW53546.1"/>
    <property type="molecule type" value="Genomic_DNA"/>
</dbReference>
<organism evidence="1">
    <name type="scientific">Ignisphaera aggregans</name>
    <dbReference type="NCBI Taxonomy" id="334771"/>
    <lineage>
        <taxon>Archaea</taxon>
        <taxon>Thermoproteota</taxon>
        <taxon>Thermoprotei</taxon>
        <taxon>Desulfurococcales</taxon>
        <taxon>Desulfurococcaceae</taxon>
        <taxon>Ignisphaera</taxon>
    </lineage>
</organism>
<gene>
    <name evidence="1" type="ORF">ENO77_05265</name>
</gene>
<protein>
    <submittedName>
        <fullName evidence="1">Uncharacterized protein</fullName>
    </submittedName>
</protein>
<sequence>MSVATERKALFARRDLVERLIAMASSRGSSLYSLVNEIFELYIEFEDRGIKMRSVVDELEFYRRVFGAGFVLVPNVLWLRAVNELYKDVGEEVRNDWLSLGTWLSRYYQTLGLEDPLRVLLEDIKKVFSWLGEVSITSSADRGRLEVVMAGVRGLPSSIPRLVLDMVRGALKEYGYRLTNSLEGEGVLKAVFERETYEQ</sequence>
<reference evidence="1" key="1">
    <citation type="journal article" date="2020" name="mSystems">
        <title>Genome- and Community-Level Interaction Insights into Carbon Utilization and Element Cycling Functions of Hydrothermarchaeota in Hydrothermal Sediment.</title>
        <authorList>
            <person name="Zhou Z."/>
            <person name="Liu Y."/>
            <person name="Xu W."/>
            <person name="Pan J."/>
            <person name="Luo Z.H."/>
            <person name="Li M."/>
        </authorList>
    </citation>
    <scope>NUCLEOTIDE SEQUENCE [LARGE SCALE GENOMIC DNA]</scope>
    <source>
        <strain evidence="1">SpSt-16</strain>
    </source>
</reference>
<comment type="caution">
    <text evidence="1">The sequence shown here is derived from an EMBL/GenBank/DDBJ whole genome shotgun (WGS) entry which is preliminary data.</text>
</comment>
<dbReference type="AlphaFoldDB" id="A0A7C2VA38"/>
<evidence type="ECO:0000313" key="1">
    <source>
        <dbReference type="EMBL" id="HEW53546.1"/>
    </source>
</evidence>
<accession>A0A7C2VA38</accession>
<proteinExistence type="predicted"/>